<evidence type="ECO:0000313" key="1">
    <source>
        <dbReference type="EMBL" id="MBW97224.1"/>
    </source>
</evidence>
<protein>
    <submittedName>
        <fullName evidence="1">Uncharacterized protein LOC107495007 isoform X1</fullName>
    </submittedName>
</protein>
<name>A0A2P2JUU5_RHIMU</name>
<proteinExistence type="predicted"/>
<dbReference type="EMBL" id="GGEC01016741">
    <property type="protein sequence ID" value="MBW97224.1"/>
    <property type="molecule type" value="Transcribed_RNA"/>
</dbReference>
<organism evidence="2">
    <name type="scientific">Rhizophora mucronata</name>
    <name type="common">Asiatic mangrove</name>
    <dbReference type="NCBI Taxonomy" id="61149"/>
    <lineage>
        <taxon>Eukaryota</taxon>
        <taxon>Viridiplantae</taxon>
        <taxon>Streptophyta</taxon>
        <taxon>Embryophyta</taxon>
        <taxon>Tracheophyta</taxon>
        <taxon>Spermatophyta</taxon>
        <taxon>Magnoliopsida</taxon>
        <taxon>eudicotyledons</taxon>
        <taxon>Gunneridae</taxon>
        <taxon>Pentapetalae</taxon>
        <taxon>rosids</taxon>
        <taxon>fabids</taxon>
        <taxon>Malpighiales</taxon>
        <taxon>Rhizophoraceae</taxon>
        <taxon>Rhizophora</taxon>
    </lineage>
</organism>
<reference evidence="2" key="1">
    <citation type="submission" date="2018-02" db="EMBL/GenBank/DDBJ databases">
        <title>Rhizophora mucronata_Transcriptome.</title>
        <authorList>
            <person name="Meera S.P."/>
            <person name="Sreeshan A."/>
            <person name="Augustine A."/>
        </authorList>
    </citation>
    <scope>NUCLEOTIDE SEQUENCE</scope>
    <source>
        <tissue evidence="2">Leaf</tissue>
    </source>
</reference>
<accession>A0A2P2JUU5</accession>
<sequence>MQVKIFLANVPNTSSTRICLWTKHQVSSHSVRTSPSGAGIDGLQLRWYKLGLRWSHFPHIANSADQVVAEKNVKQRLKTPHQKSQVCSTGK</sequence>
<dbReference type="AlphaFoldDB" id="A0A2P2JUU5"/>
<evidence type="ECO:0000313" key="2">
    <source>
        <dbReference type="EMBL" id="MBW97225.1"/>
    </source>
</evidence>
<dbReference type="EMBL" id="GGEC01016742">
    <property type="protein sequence ID" value="MBW97225.1"/>
    <property type="molecule type" value="Transcribed_RNA"/>
</dbReference>